<comment type="caution">
    <text evidence="4">The sequence shown here is derived from an EMBL/GenBank/DDBJ whole genome shotgun (WGS) entry which is preliminary data.</text>
</comment>
<organism evidence="4 5">
    <name type="scientific">Penicillium solitum</name>
    <dbReference type="NCBI Taxonomy" id="60172"/>
    <lineage>
        <taxon>Eukaryota</taxon>
        <taxon>Fungi</taxon>
        <taxon>Dikarya</taxon>
        <taxon>Ascomycota</taxon>
        <taxon>Pezizomycotina</taxon>
        <taxon>Eurotiomycetes</taxon>
        <taxon>Eurotiomycetidae</taxon>
        <taxon>Eurotiales</taxon>
        <taxon>Aspergillaceae</taxon>
        <taxon>Penicillium</taxon>
    </lineage>
</organism>
<dbReference type="PANTHER" id="PTHR11474:SF116">
    <property type="entry name" value="TYROSINASE"/>
    <property type="match status" value="1"/>
</dbReference>
<evidence type="ECO:0000256" key="1">
    <source>
        <dbReference type="ARBA" id="ARBA00022723"/>
    </source>
</evidence>
<proteinExistence type="predicted"/>
<dbReference type="InterPro" id="IPR002227">
    <property type="entry name" value="Tyrosinase_Cu-bd"/>
</dbReference>
<dbReference type="GO" id="GO:0046872">
    <property type="term" value="F:metal ion binding"/>
    <property type="evidence" value="ECO:0007669"/>
    <property type="project" value="UniProtKB-KW"/>
</dbReference>
<dbReference type="PROSITE" id="PS00498">
    <property type="entry name" value="TYROSINASE_2"/>
    <property type="match status" value="1"/>
</dbReference>
<protein>
    <recommendedName>
        <fullName evidence="3">Tyrosinase copper-binding domain-containing protein</fullName>
    </recommendedName>
</protein>
<dbReference type="AlphaFoldDB" id="A0A1V6R0M3"/>
<feature type="chain" id="PRO_5010738907" description="Tyrosinase copper-binding domain-containing protein" evidence="2">
    <location>
        <begin position="20"/>
        <end position="411"/>
    </location>
</feature>
<dbReference type="Pfam" id="PF00264">
    <property type="entry name" value="Tyrosinase"/>
    <property type="match status" value="1"/>
</dbReference>
<keyword evidence="5" id="KW-1185">Reference proteome</keyword>
<evidence type="ECO:0000256" key="2">
    <source>
        <dbReference type="SAM" id="SignalP"/>
    </source>
</evidence>
<dbReference type="GO" id="GO:0016491">
    <property type="term" value="F:oxidoreductase activity"/>
    <property type="evidence" value="ECO:0007669"/>
    <property type="project" value="InterPro"/>
</dbReference>
<dbReference type="Gene3D" id="1.10.1280.10">
    <property type="entry name" value="Di-copper center containing domain from catechol oxidase"/>
    <property type="match status" value="1"/>
</dbReference>
<dbReference type="PRINTS" id="PR00092">
    <property type="entry name" value="TYROSINASE"/>
</dbReference>
<dbReference type="PANTHER" id="PTHR11474">
    <property type="entry name" value="TYROSINASE FAMILY MEMBER"/>
    <property type="match status" value="1"/>
</dbReference>
<evidence type="ECO:0000313" key="5">
    <source>
        <dbReference type="Proteomes" id="UP000191612"/>
    </source>
</evidence>
<dbReference type="SUPFAM" id="SSF48056">
    <property type="entry name" value="Di-copper centre-containing domain"/>
    <property type="match status" value="1"/>
</dbReference>
<feature type="signal peptide" evidence="2">
    <location>
        <begin position="1"/>
        <end position="19"/>
    </location>
</feature>
<evidence type="ECO:0000259" key="3">
    <source>
        <dbReference type="PROSITE" id="PS00498"/>
    </source>
</evidence>
<dbReference type="EMBL" id="MDYO01000022">
    <property type="protein sequence ID" value="OQD95010.1"/>
    <property type="molecule type" value="Genomic_DNA"/>
</dbReference>
<keyword evidence="2" id="KW-0732">Signal</keyword>
<name>A0A1V6R0M3_9EURO</name>
<reference evidence="5" key="1">
    <citation type="journal article" date="2017" name="Nat. Microbiol.">
        <title>Global analysis of biosynthetic gene clusters reveals vast potential of secondary metabolite production in Penicillium species.</title>
        <authorList>
            <person name="Nielsen J.C."/>
            <person name="Grijseels S."/>
            <person name="Prigent S."/>
            <person name="Ji B."/>
            <person name="Dainat J."/>
            <person name="Nielsen K.F."/>
            <person name="Frisvad J.C."/>
            <person name="Workman M."/>
            <person name="Nielsen J."/>
        </authorList>
    </citation>
    <scope>NUCLEOTIDE SEQUENCE [LARGE SCALE GENOMIC DNA]</scope>
    <source>
        <strain evidence="5">IBT 29525</strain>
    </source>
</reference>
<dbReference type="Proteomes" id="UP000191612">
    <property type="component" value="Unassembled WGS sequence"/>
</dbReference>
<dbReference type="InterPro" id="IPR050316">
    <property type="entry name" value="Tyrosinase/Hemocyanin"/>
</dbReference>
<gene>
    <name evidence="4" type="ORF">PENSOL_c022G05678</name>
</gene>
<dbReference type="STRING" id="60172.A0A1V6R0M3"/>
<sequence length="411" mass="44599">MVAVSILTLGALFAQASWAMPAAAENAAVSAVTPTAAFTSLPVAESQLDNLAGLAYNASLENVSGDSDIEKRGGCSLRSLRIRRDWRTFSSNQKKSYIKSILCLQELPSLTPSDKAPGARSRYDDFVATHINQTLGIHYTGTFLAWHRYYIWNFEEAMRNECDYTGDYPYWNWGADAANLGKSQVFDGSDTSMSGNGAYTESVGDIELSLANYPVIHLPTGNGGGCVTSGPFKNYSVNMGPATLMLPGGETGSTANPLAYNPRCLKRDLSSKIVQDYANFTAIVDLILRHDNIYDFQMNMQGVPGSGNIGVHGGGHYSMGGDPSRDVFVSPGDPAFWLHHGMIDRTWWIWQNLDLQKRLDAISGTGTFLNGPPSPNTTLDTLIDIGYAGGETIAMRDLMSTVSGPFCYIYV</sequence>
<evidence type="ECO:0000313" key="4">
    <source>
        <dbReference type="EMBL" id="OQD95010.1"/>
    </source>
</evidence>
<feature type="domain" description="Tyrosinase copper-binding" evidence="3">
    <location>
        <begin position="333"/>
        <end position="344"/>
    </location>
</feature>
<keyword evidence="1" id="KW-0479">Metal-binding</keyword>
<dbReference type="InterPro" id="IPR008922">
    <property type="entry name" value="Di-copper_centre_dom_sf"/>
</dbReference>
<accession>A0A1V6R0M3</accession>